<organism evidence="2">
    <name type="scientific">marine sediment metagenome</name>
    <dbReference type="NCBI Taxonomy" id="412755"/>
    <lineage>
        <taxon>unclassified sequences</taxon>
        <taxon>metagenomes</taxon>
        <taxon>ecological metagenomes</taxon>
    </lineage>
</organism>
<accession>A0A0F9PF24</accession>
<evidence type="ECO:0000313" key="2">
    <source>
        <dbReference type="EMBL" id="KKM99645.1"/>
    </source>
</evidence>
<evidence type="ECO:0000259" key="1">
    <source>
        <dbReference type="Pfam" id="PF13392"/>
    </source>
</evidence>
<comment type="caution">
    <text evidence="2">The sequence shown here is derived from an EMBL/GenBank/DDBJ whole genome shotgun (WGS) entry which is preliminary data.</text>
</comment>
<dbReference type="Pfam" id="PF05766">
    <property type="entry name" value="NinG"/>
    <property type="match status" value="1"/>
</dbReference>
<reference evidence="2" key="1">
    <citation type="journal article" date="2015" name="Nature">
        <title>Complex archaea that bridge the gap between prokaryotes and eukaryotes.</title>
        <authorList>
            <person name="Spang A."/>
            <person name="Saw J.H."/>
            <person name="Jorgensen S.L."/>
            <person name="Zaremba-Niedzwiedzka K."/>
            <person name="Martijn J."/>
            <person name="Lind A.E."/>
            <person name="van Eijk R."/>
            <person name="Schleper C."/>
            <person name="Guy L."/>
            <person name="Ettema T.J."/>
        </authorList>
    </citation>
    <scope>NUCLEOTIDE SEQUENCE</scope>
</reference>
<name>A0A0F9PF24_9ZZZZ</name>
<protein>
    <recommendedName>
        <fullName evidence="1">HNH nuclease domain-containing protein</fullName>
    </recommendedName>
</protein>
<proteinExistence type="predicted"/>
<dbReference type="Gene3D" id="3.90.75.20">
    <property type="match status" value="1"/>
</dbReference>
<feature type="domain" description="HNH nuclease" evidence="1">
    <location>
        <begin position="103"/>
        <end position="137"/>
    </location>
</feature>
<sequence>MPQIGDRAYSKELGYKSENTYIWASCKICKKERWVQEVSGKPRWEYCRVCAQTYNRHSPSGSSHYNWKGGITRQGDGYMLQLVESDSPYWSMVKTRSKQVLQHRLVMAEYLRRPLKDNEIVHHLNGIRDDNRIENLAIWLLFSRYIRLRDCLLTTGSPEWGECISCGETKPFSELDAGHFVPKHNANYFSERGVNAQCRHCNAYLHGNQLGYRRGLIEKYGEDVADELEVENRQIKKFAIHELEELELYLQERIKEV</sequence>
<dbReference type="Pfam" id="PF13392">
    <property type="entry name" value="HNH_3"/>
    <property type="match status" value="1"/>
</dbReference>
<dbReference type="InterPro" id="IPR003615">
    <property type="entry name" value="HNH_nuc"/>
</dbReference>
<dbReference type="SUPFAM" id="SSF54060">
    <property type="entry name" value="His-Me finger endonucleases"/>
    <property type="match status" value="1"/>
</dbReference>
<dbReference type="InterPro" id="IPR008713">
    <property type="entry name" value="Phage_lambda_NinG"/>
</dbReference>
<dbReference type="AlphaFoldDB" id="A0A0F9PF24"/>
<dbReference type="EMBL" id="LAZR01005474">
    <property type="protein sequence ID" value="KKM99645.1"/>
    <property type="molecule type" value="Genomic_DNA"/>
</dbReference>
<gene>
    <name evidence="2" type="ORF">LCGC14_1145940</name>
</gene>
<dbReference type="InterPro" id="IPR044925">
    <property type="entry name" value="His-Me_finger_sf"/>
</dbReference>